<proteinExistence type="predicted"/>
<evidence type="ECO:0000256" key="5">
    <source>
        <dbReference type="ARBA" id="ARBA00022840"/>
    </source>
</evidence>
<dbReference type="InterPro" id="IPR047112">
    <property type="entry name" value="RecG/Mfd"/>
</dbReference>
<evidence type="ECO:0000259" key="9">
    <source>
        <dbReference type="PROSITE" id="PS51194"/>
    </source>
</evidence>
<dbReference type="PROSITE" id="PS51192">
    <property type="entry name" value="HELICASE_ATP_BIND_1"/>
    <property type="match status" value="1"/>
</dbReference>
<keyword evidence="1" id="KW-0547">Nucleotide-binding</keyword>
<dbReference type="PANTHER" id="PTHR47964">
    <property type="entry name" value="ATP-DEPENDENT DNA HELICASE HOMOLOG RECG, CHLOROPLASTIC"/>
    <property type="match status" value="1"/>
</dbReference>
<evidence type="ECO:0000256" key="4">
    <source>
        <dbReference type="ARBA" id="ARBA00022806"/>
    </source>
</evidence>
<evidence type="ECO:0000259" key="8">
    <source>
        <dbReference type="PROSITE" id="PS51192"/>
    </source>
</evidence>
<keyword evidence="3" id="KW-0378">Hydrolase</keyword>
<evidence type="ECO:0000256" key="2">
    <source>
        <dbReference type="ARBA" id="ARBA00022763"/>
    </source>
</evidence>
<dbReference type="Pfam" id="PF00271">
    <property type="entry name" value="Helicase_C"/>
    <property type="match status" value="1"/>
</dbReference>
<evidence type="ECO:0000256" key="7">
    <source>
        <dbReference type="ARBA" id="ARBA00023204"/>
    </source>
</evidence>
<dbReference type="SMART" id="SM00487">
    <property type="entry name" value="DEXDc"/>
    <property type="match status" value="1"/>
</dbReference>
<dbReference type="InterPro" id="IPR014001">
    <property type="entry name" value="Helicase_ATP-bd"/>
</dbReference>
<evidence type="ECO:0000256" key="3">
    <source>
        <dbReference type="ARBA" id="ARBA00022801"/>
    </source>
</evidence>
<dbReference type="Pfam" id="PF19833">
    <property type="entry name" value="RecG_dom3_C"/>
    <property type="match status" value="1"/>
</dbReference>
<dbReference type="GO" id="GO:0006281">
    <property type="term" value="P:DNA repair"/>
    <property type="evidence" value="ECO:0007669"/>
    <property type="project" value="UniProtKB-KW"/>
</dbReference>
<dbReference type="SUPFAM" id="SSF52540">
    <property type="entry name" value="P-loop containing nucleoside triphosphate hydrolases"/>
    <property type="match status" value="1"/>
</dbReference>
<dbReference type="InterPro" id="IPR045562">
    <property type="entry name" value="RecG_dom3_C"/>
</dbReference>
<gene>
    <name evidence="10" type="ORF">COT08_00870</name>
</gene>
<dbReference type="EMBL" id="PEXE01000022">
    <property type="protein sequence ID" value="PIU28608.1"/>
    <property type="molecule type" value="Genomic_DNA"/>
</dbReference>
<evidence type="ECO:0000313" key="10">
    <source>
        <dbReference type="EMBL" id="PIU28608.1"/>
    </source>
</evidence>
<dbReference type="Pfam" id="PF00270">
    <property type="entry name" value="DEAD"/>
    <property type="match status" value="1"/>
</dbReference>
<name>A0A2M6YEL7_9BACT</name>
<protein>
    <recommendedName>
        <fullName evidence="12">ATP-dependent DNA helicase RecG</fullName>
    </recommendedName>
</protein>
<dbReference type="Proteomes" id="UP000231669">
    <property type="component" value="Unassembled WGS sequence"/>
</dbReference>
<dbReference type="GO" id="GO:0016787">
    <property type="term" value="F:hydrolase activity"/>
    <property type="evidence" value="ECO:0007669"/>
    <property type="project" value="UniProtKB-KW"/>
</dbReference>
<dbReference type="GO" id="GO:0005524">
    <property type="term" value="F:ATP binding"/>
    <property type="evidence" value="ECO:0007669"/>
    <property type="project" value="UniProtKB-KW"/>
</dbReference>
<accession>A0A2M6YEL7</accession>
<keyword evidence="7" id="KW-0234">DNA repair</keyword>
<organism evidence="10 11">
    <name type="scientific">Candidatus Woesebacteria bacterium CG07_land_8_20_14_0_80_44_9</name>
    <dbReference type="NCBI Taxonomy" id="1975058"/>
    <lineage>
        <taxon>Bacteria</taxon>
        <taxon>Candidatus Woeseibacteriota</taxon>
    </lineage>
</organism>
<dbReference type="AlphaFoldDB" id="A0A2M6YEL7"/>
<dbReference type="InterPro" id="IPR001650">
    <property type="entry name" value="Helicase_C-like"/>
</dbReference>
<dbReference type="InterPro" id="IPR011545">
    <property type="entry name" value="DEAD/DEAH_box_helicase_dom"/>
</dbReference>
<sequence>MNRLLEGDVGSGKTVVAATAAFAAFVNGYQTVIMAPTQILAQQHFNTLKQLFSKLSNSVKIKLVTSATSIEQSKSFDIFVGTHALIHQKLNLDKVALVVIDEQHKFGVEQREHLIKKSGQGQIAPHILTMTATPIPRTVALTFYGDLDLSTLTEIPAGRQKITTWVVPPEKREGAYGWIDSQITDHDSQVFVVCPLIEESKKETMKDVKAVTAEYKKLTRLFGKLKVGLLHGRLKAEEKTKVIKRFRNRDISLLVTTPVVEVCIDIPNATIMVVEAAERFGLAQLHQLRGRVGRGLSKSYCLLFAESPSEKALKRLNAMRQNLSGFELAELDLTLRGPGEIFGLRQHGIPDLKIASWRDIDLIKKAKEVVKLRYDTVT</sequence>
<evidence type="ECO:0000256" key="1">
    <source>
        <dbReference type="ARBA" id="ARBA00022741"/>
    </source>
</evidence>
<keyword evidence="4" id="KW-0347">Helicase</keyword>
<evidence type="ECO:0008006" key="12">
    <source>
        <dbReference type="Google" id="ProtNLM"/>
    </source>
</evidence>
<dbReference type="PROSITE" id="PS51194">
    <property type="entry name" value="HELICASE_CTER"/>
    <property type="match status" value="1"/>
</dbReference>
<comment type="caution">
    <text evidence="10">The sequence shown here is derived from an EMBL/GenBank/DDBJ whole genome shotgun (WGS) entry which is preliminary data.</text>
</comment>
<dbReference type="InterPro" id="IPR027417">
    <property type="entry name" value="P-loop_NTPase"/>
</dbReference>
<dbReference type="Gene3D" id="3.40.50.300">
    <property type="entry name" value="P-loop containing nucleotide triphosphate hydrolases"/>
    <property type="match status" value="2"/>
</dbReference>
<feature type="domain" description="Helicase C-terminal" evidence="9">
    <location>
        <begin position="178"/>
        <end position="334"/>
    </location>
</feature>
<reference evidence="11" key="1">
    <citation type="submission" date="2017-09" db="EMBL/GenBank/DDBJ databases">
        <title>Depth-based differentiation of microbial function through sediment-hosted aquifers and enrichment of novel symbionts in the deep terrestrial subsurface.</title>
        <authorList>
            <person name="Probst A.J."/>
            <person name="Ladd B."/>
            <person name="Jarett J.K."/>
            <person name="Geller-Mcgrath D.E."/>
            <person name="Sieber C.M.K."/>
            <person name="Emerson J.B."/>
            <person name="Anantharaman K."/>
            <person name="Thomas B.C."/>
            <person name="Malmstrom R."/>
            <person name="Stieglmeier M."/>
            <person name="Klingl A."/>
            <person name="Woyke T."/>
            <person name="Ryan C.M."/>
            <person name="Banfield J.F."/>
        </authorList>
    </citation>
    <scope>NUCLEOTIDE SEQUENCE [LARGE SCALE GENOMIC DNA]</scope>
</reference>
<dbReference type="GO" id="GO:0003677">
    <property type="term" value="F:DNA binding"/>
    <property type="evidence" value="ECO:0007669"/>
    <property type="project" value="UniProtKB-KW"/>
</dbReference>
<dbReference type="PANTHER" id="PTHR47964:SF1">
    <property type="entry name" value="ATP-DEPENDENT DNA HELICASE HOMOLOG RECG, CHLOROPLASTIC"/>
    <property type="match status" value="1"/>
</dbReference>
<keyword evidence="6" id="KW-0238">DNA-binding</keyword>
<keyword evidence="5" id="KW-0067">ATP-binding</keyword>
<evidence type="ECO:0000256" key="6">
    <source>
        <dbReference type="ARBA" id="ARBA00023125"/>
    </source>
</evidence>
<dbReference type="GO" id="GO:0003678">
    <property type="term" value="F:DNA helicase activity"/>
    <property type="evidence" value="ECO:0007669"/>
    <property type="project" value="TreeGrafter"/>
</dbReference>
<dbReference type="SMART" id="SM00490">
    <property type="entry name" value="HELICc"/>
    <property type="match status" value="1"/>
</dbReference>
<keyword evidence="2" id="KW-0227">DNA damage</keyword>
<feature type="domain" description="Helicase ATP-binding" evidence="8">
    <location>
        <begin position="1"/>
        <end position="152"/>
    </location>
</feature>
<evidence type="ECO:0000313" key="11">
    <source>
        <dbReference type="Proteomes" id="UP000231669"/>
    </source>
</evidence>